<gene>
    <name evidence="1" type="ORF">OLC1_LOCUS12703</name>
</gene>
<dbReference type="AlphaFoldDB" id="A0AAV1D6S7"/>
<sequence>MNGKPCVPIINDQIFPKFLQEITWYVGLNLGKINIKRFIDVDDMIDTAGTTAKERETMREIQKIGRGRSEGMKLRRIEPKIPCKHRKLILKYAHKYRLGLWRPRAEAVKS</sequence>
<name>A0AAV1D6S7_OLDCO</name>
<dbReference type="EMBL" id="OX459121">
    <property type="protein sequence ID" value="CAI9103570.1"/>
    <property type="molecule type" value="Genomic_DNA"/>
</dbReference>
<dbReference type="PANTHER" id="PTHR34955:SF2">
    <property type="entry name" value="IGR MOTIF PROTEIN"/>
    <property type="match status" value="1"/>
</dbReference>
<evidence type="ECO:0000313" key="2">
    <source>
        <dbReference type="Proteomes" id="UP001161247"/>
    </source>
</evidence>
<dbReference type="PANTHER" id="PTHR34955">
    <property type="entry name" value="IGR MOTIF PROTEIN"/>
    <property type="match status" value="1"/>
</dbReference>
<reference evidence="1" key="1">
    <citation type="submission" date="2023-03" db="EMBL/GenBank/DDBJ databases">
        <authorList>
            <person name="Julca I."/>
        </authorList>
    </citation>
    <scope>NUCLEOTIDE SEQUENCE</scope>
</reference>
<proteinExistence type="predicted"/>
<accession>A0AAV1D6S7</accession>
<organism evidence="1 2">
    <name type="scientific">Oldenlandia corymbosa var. corymbosa</name>
    <dbReference type="NCBI Taxonomy" id="529605"/>
    <lineage>
        <taxon>Eukaryota</taxon>
        <taxon>Viridiplantae</taxon>
        <taxon>Streptophyta</taxon>
        <taxon>Embryophyta</taxon>
        <taxon>Tracheophyta</taxon>
        <taxon>Spermatophyta</taxon>
        <taxon>Magnoliopsida</taxon>
        <taxon>eudicotyledons</taxon>
        <taxon>Gunneridae</taxon>
        <taxon>Pentapetalae</taxon>
        <taxon>asterids</taxon>
        <taxon>lamiids</taxon>
        <taxon>Gentianales</taxon>
        <taxon>Rubiaceae</taxon>
        <taxon>Rubioideae</taxon>
        <taxon>Spermacoceae</taxon>
        <taxon>Hedyotis-Oldenlandia complex</taxon>
        <taxon>Oldenlandia</taxon>
    </lineage>
</organism>
<evidence type="ECO:0000313" key="1">
    <source>
        <dbReference type="EMBL" id="CAI9103570.1"/>
    </source>
</evidence>
<keyword evidence="2" id="KW-1185">Reference proteome</keyword>
<protein>
    <submittedName>
        <fullName evidence="1">OLC1v1002081C1</fullName>
    </submittedName>
</protein>
<dbReference type="Proteomes" id="UP001161247">
    <property type="component" value="Chromosome 4"/>
</dbReference>